<gene>
    <name evidence="6" type="ORF">GCM10009839_66340</name>
</gene>
<dbReference type="PANTHER" id="PTHR43133">
    <property type="entry name" value="RNA POLYMERASE ECF-TYPE SIGMA FACTO"/>
    <property type="match status" value="1"/>
</dbReference>
<organism evidence="6 7">
    <name type="scientific">Catenulispora yoronensis</name>
    <dbReference type="NCBI Taxonomy" id="450799"/>
    <lineage>
        <taxon>Bacteria</taxon>
        <taxon>Bacillati</taxon>
        <taxon>Actinomycetota</taxon>
        <taxon>Actinomycetes</taxon>
        <taxon>Catenulisporales</taxon>
        <taxon>Catenulisporaceae</taxon>
        <taxon>Catenulispora</taxon>
    </lineage>
</organism>
<name>A0ABP5GLQ9_9ACTN</name>
<dbReference type="PANTHER" id="PTHR43133:SF8">
    <property type="entry name" value="RNA POLYMERASE SIGMA FACTOR HI_1459-RELATED"/>
    <property type="match status" value="1"/>
</dbReference>
<evidence type="ECO:0000256" key="1">
    <source>
        <dbReference type="ARBA" id="ARBA00023015"/>
    </source>
</evidence>
<accession>A0ABP5GLQ9</accession>
<keyword evidence="2" id="KW-0731">Sigma factor</keyword>
<evidence type="ECO:0000256" key="4">
    <source>
        <dbReference type="ARBA" id="ARBA00023163"/>
    </source>
</evidence>
<dbReference type="EMBL" id="BAAAQN010000049">
    <property type="protein sequence ID" value="GAA2050553.1"/>
    <property type="molecule type" value="Genomic_DNA"/>
</dbReference>
<feature type="compositionally biased region" description="Polar residues" evidence="5">
    <location>
        <begin position="276"/>
        <end position="298"/>
    </location>
</feature>
<dbReference type="InterPro" id="IPR039425">
    <property type="entry name" value="RNA_pol_sigma-70-like"/>
</dbReference>
<feature type="compositionally biased region" description="Low complexity" evidence="5">
    <location>
        <begin position="368"/>
        <end position="378"/>
    </location>
</feature>
<keyword evidence="7" id="KW-1185">Reference proteome</keyword>
<comment type="caution">
    <text evidence="6">The sequence shown here is derived from an EMBL/GenBank/DDBJ whole genome shotgun (WGS) entry which is preliminary data.</text>
</comment>
<dbReference type="RefSeq" id="WP_344669642.1">
    <property type="nucleotide sequence ID" value="NZ_BAAAQN010000049.1"/>
</dbReference>
<protein>
    <recommendedName>
        <fullName evidence="8">Sigma-70 family RNA polymerase sigma factor</fullName>
    </recommendedName>
</protein>
<evidence type="ECO:0000313" key="7">
    <source>
        <dbReference type="Proteomes" id="UP001500751"/>
    </source>
</evidence>
<evidence type="ECO:0000313" key="6">
    <source>
        <dbReference type="EMBL" id="GAA2050553.1"/>
    </source>
</evidence>
<keyword evidence="4" id="KW-0804">Transcription</keyword>
<dbReference type="InterPro" id="IPR013325">
    <property type="entry name" value="RNA_pol_sigma_r2"/>
</dbReference>
<sequence length="572" mass="61103">MAALEDHELTDEDREFVDRLYREHGGRLWSYCSRLVGLDGAGDVVHEVFYELIRKPERIADLRVLDADRRRGWLFLAAYRKALRQLERWNRAMPTDRIVEGADARDPMDRWLGAAHAETLMAQVRQTFDERDQALLRVSLDISEEVISYEQAAVELAMKVDAVRQAVNRMVNPEKGYLRGAVLTVYLHDTGGGKCTDDRLRRAVSGELTIQLRTKVVRHVGRCADCRTTRDQLPLLAGVLRGAWPTLLLPPPDVHARVMREVGCRIAGDTAGPGSSGTDQTPSQSQEQSPGSRPNQAAPSAADMVSMLTRPLFAAKAPAKAPTRRRRQSLLVLVLLLLGVCVAEPTYASHLFESASKPGTGRATPVRSPVQVAPVTSVAPPPAQGTRTRAGAPPSTAVSSPRVVPAPPSSTAEARASVPKPSSSPSTAVSTPARIPPPQSSSAPPQSSSAPSQAPASLGPSTTPTPVSATPSVTNATATVEMCGLHITATVANATSSALNFLVDGKLPSTIIPLQGSPLAADLYPVDPPRSSQIAVSHKVSWWISAKNGSTIRFSPAVTQTVAGCSNVTPVH</sequence>
<dbReference type="SUPFAM" id="SSF88946">
    <property type="entry name" value="Sigma2 domain of RNA polymerase sigma factors"/>
    <property type="match status" value="1"/>
</dbReference>
<dbReference type="Gene3D" id="1.10.1740.10">
    <property type="match status" value="1"/>
</dbReference>
<proteinExistence type="predicted"/>
<feature type="region of interest" description="Disordered" evidence="5">
    <location>
        <begin position="266"/>
        <end position="301"/>
    </location>
</feature>
<evidence type="ECO:0000256" key="3">
    <source>
        <dbReference type="ARBA" id="ARBA00023125"/>
    </source>
</evidence>
<evidence type="ECO:0008006" key="8">
    <source>
        <dbReference type="Google" id="ProtNLM"/>
    </source>
</evidence>
<evidence type="ECO:0000256" key="2">
    <source>
        <dbReference type="ARBA" id="ARBA00023082"/>
    </source>
</evidence>
<evidence type="ECO:0000256" key="5">
    <source>
        <dbReference type="SAM" id="MobiDB-lite"/>
    </source>
</evidence>
<feature type="region of interest" description="Disordered" evidence="5">
    <location>
        <begin position="353"/>
        <end position="471"/>
    </location>
</feature>
<feature type="compositionally biased region" description="Low complexity" evidence="5">
    <location>
        <begin position="440"/>
        <end position="471"/>
    </location>
</feature>
<keyword evidence="3" id="KW-0238">DNA-binding</keyword>
<feature type="compositionally biased region" description="Low complexity" evidence="5">
    <location>
        <begin position="392"/>
        <end position="433"/>
    </location>
</feature>
<dbReference type="Proteomes" id="UP001500751">
    <property type="component" value="Unassembled WGS sequence"/>
</dbReference>
<reference evidence="7" key="1">
    <citation type="journal article" date="2019" name="Int. J. Syst. Evol. Microbiol.">
        <title>The Global Catalogue of Microorganisms (GCM) 10K type strain sequencing project: providing services to taxonomists for standard genome sequencing and annotation.</title>
        <authorList>
            <consortium name="The Broad Institute Genomics Platform"/>
            <consortium name="The Broad Institute Genome Sequencing Center for Infectious Disease"/>
            <person name="Wu L."/>
            <person name="Ma J."/>
        </authorList>
    </citation>
    <scope>NUCLEOTIDE SEQUENCE [LARGE SCALE GENOMIC DNA]</scope>
    <source>
        <strain evidence="7">JCM 16014</strain>
    </source>
</reference>
<keyword evidence="1" id="KW-0805">Transcription regulation</keyword>